<dbReference type="RefSeq" id="WP_145350459.1">
    <property type="nucleotide sequence ID" value="NZ_CP036262.1"/>
</dbReference>
<dbReference type="Gene3D" id="3.30.70.1440">
    <property type="entry name" value="Multidrug efflux transporter AcrB pore domain"/>
    <property type="match status" value="1"/>
</dbReference>
<accession>A0A517MBG5</accession>
<keyword evidence="2" id="KW-0812">Transmembrane</keyword>
<proteinExistence type="predicted"/>
<feature type="transmembrane region" description="Helical" evidence="2">
    <location>
        <begin position="1105"/>
        <end position="1129"/>
    </location>
</feature>
<sequence>MLNLLIRFCVKEPWLVVMVAIALSVAGWFSFRAIPIDAIPNIGENQVIVLTPWPGRSPKDIEDQVTYPLSVSLLAVPGAESVRGKSMFGYSFVQVTFKDDIDFYWARSRVSEQLGSAASQLPEGVVPQLGPDATGLGQVYYYTLQPPEEGMGLAELRSLQDFVVKYELQAVEGVSEVASIGGYVRQYQIEVDPDKLRFHEISLAKLALAIDGSNLDVGAKTVESTGMEFIVRSKGFLGSDRGEEANQNPLSESPRGPPQSTNLDPAIVVEDIEDAVIIQRDGVAVRIRDVARVQIGPDFRRGALDYNGAEAVGGVVVMRYGENPRVVIDRVKAKIAAITPSLQGVKIHGVYDRSGLIDETMATLTHALRDEIIITAIIILLFLLHIRSSFVVAVCLPAAVLMSFIAMRVVGVGANIMSLAGIAIAIGTMVDMAIIVSENIYQHLSDWESKRGGKESGVGESGVREPGVGGGGKATNLVDPNDVSTSRSQVVYNATVEVAPAVLTAVATTIVSFLPVFFLTGRDYKLFSPLAYTKTFAIAAAMIAAVTIVPALCRLMLRSSVRRKRTALIAGISLAGLLGFASHFMWGSRLADRFGIETWIVTQFAAAIGFVGGWQLMRERIRPIEEIPSSRFVRWIYAARLRHALNHKAVALSFPLVLLVIGVGAYVGMPTVLRPVEKLANVFGAELNDFPGYVDAKHVFTGLQSDDWIALDEGSWFYMPTLYPAASFSQAMQILQTQDVLIGQIPEVKDVLGKIGRVESALDPAPAAMIETYVMLKPESEWREGVTARDVWDEINRVATLPGVTPASALQPIEGRVVMLQSGIKAPMAIRIYGDKLDALADAAMDVATELRKSPLINAGTVNPDIVLGKPYVEFTVDREAASRYGMNASMVNQVIETALGGMNLIKTVEGRERYPVRLRYSRDLREQIDGLKRLPVVTQSGAVVPLEELAKLETTWGPGAINSENGRLVAHVAFMTSGLKGDLESVAAIEEQLRVAQLGSGRENQTGAEKKSRTPLLRDASMPVSPTLDLPAGYSLEAVGSFRNQIEANRRLMWIIPVVICINLLLIYLEFRNFSISLAVFSGIPVAFAGGMIAVATMDVELNTAVWVGFIALFGLAVDDGVVMATYIHQLLKKRKIETIEDIRSTVYEAGLKRIRPCMMTTVTTLAALVPVLLATGRGADVARAMAIPVFGGMLAEPFTSFIVPTLYSGYLELKMRFGFQDELFEKNNEGVKE</sequence>
<feature type="transmembrane region" description="Helical" evidence="2">
    <location>
        <begin position="498"/>
        <end position="519"/>
    </location>
</feature>
<evidence type="ECO:0000256" key="2">
    <source>
        <dbReference type="SAM" id="Phobius"/>
    </source>
</evidence>
<dbReference type="PRINTS" id="PR00702">
    <property type="entry name" value="ACRIFLAVINRP"/>
</dbReference>
<keyword evidence="2" id="KW-0472">Membrane</keyword>
<keyword evidence="2" id="KW-1133">Transmembrane helix</keyword>
<dbReference type="Pfam" id="PF00873">
    <property type="entry name" value="ACR_tran"/>
    <property type="match status" value="3"/>
</dbReference>
<feature type="transmembrane region" description="Helical" evidence="2">
    <location>
        <begin position="12"/>
        <end position="31"/>
    </location>
</feature>
<dbReference type="SUPFAM" id="SSF82693">
    <property type="entry name" value="Multidrug efflux transporter AcrB pore domain, PN1, PN2, PC1 and PC2 subdomains"/>
    <property type="match status" value="2"/>
</dbReference>
<feature type="region of interest" description="Disordered" evidence="1">
    <location>
        <begin position="238"/>
        <end position="263"/>
    </location>
</feature>
<feature type="transmembrane region" description="Helical" evidence="2">
    <location>
        <begin position="1053"/>
        <end position="1070"/>
    </location>
</feature>
<dbReference type="Gene3D" id="3.30.2090.10">
    <property type="entry name" value="Multidrug efflux transporter AcrB TolC docking domain, DN and DC subdomains"/>
    <property type="match status" value="2"/>
</dbReference>
<dbReference type="GO" id="GO:0005886">
    <property type="term" value="C:plasma membrane"/>
    <property type="evidence" value="ECO:0007669"/>
    <property type="project" value="TreeGrafter"/>
</dbReference>
<reference evidence="3 4" key="1">
    <citation type="submission" date="2019-02" db="EMBL/GenBank/DDBJ databases">
        <title>Deep-cultivation of Planctomycetes and their phenomic and genomic characterization uncovers novel biology.</title>
        <authorList>
            <person name="Wiegand S."/>
            <person name="Jogler M."/>
            <person name="Boedeker C."/>
            <person name="Pinto D."/>
            <person name="Vollmers J."/>
            <person name="Rivas-Marin E."/>
            <person name="Kohn T."/>
            <person name="Peeters S.H."/>
            <person name="Heuer A."/>
            <person name="Rast P."/>
            <person name="Oberbeckmann S."/>
            <person name="Bunk B."/>
            <person name="Jeske O."/>
            <person name="Meyerdierks A."/>
            <person name="Storesund J.E."/>
            <person name="Kallscheuer N."/>
            <person name="Luecker S."/>
            <person name="Lage O.M."/>
            <person name="Pohl T."/>
            <person name="Merkel B.J."/>
            <person name="Hornburger P."/>
            <person name="Mueller R.-W."/>
            <person name="Bruemmer F."/>
            <person name="Labrenz M."/>
            <person name="Spormann A.M."/>
            <person name="Op den Camp H."/>
            <person name="Overmann J."/>
            <person name="Amann R."/>
            <person name="Jetten M.S.M."/>
            <person name="Mascher T."/>
            <person name="Medema M.H."/>
            <person name="Devos D.P."/>
            <person name="Kaster A.-K."/>
            <person name="Ovreas L."/>
            <person name="Rohde M."/>
            <person name="Galperin M.Y."/>
            <person name="Jogler C."/>
        </authorList>
    </citation>
    <scope>NUCLEOTIDE SEQUENCE [LARGE SCALE GENOMIC DNA]</scope>
    <source>
        <strain evidence="3 4">FF011L</strain>
    </source>
</reference>
<feature type="transmembrane region" description="Helical" evidence="2">
    <location>
        <begin position="649"/>
        <end position="669"/>
    </location>
</feature>
<dbReference type="InterPro" id="IPR027463">
    <property type="entry name" value="AcrB_DN_DC_subdom"/>
</dbReference>
<evidence type="ECO:0000313" key="4">
    <source>
        <dbReference type="Proteomes" id="UP000320672"/>
    </source>
</evidence>
<dbReference type="AlphaFoldDB" id="A0A517MBG5"/>
<feature type="transmembrane region" description="Helical" evidence="2">
    <location>
        <begin position="567"/>
        <end position="586"/>
    </location>
</feature>
<dbReference type="SUPFAM" id="SSF82866">
    <property type="entry name" value="Multidrug efflux transporter AcrB transmembrane domain"/>
    <property type="match status" value="2"/>
</dbReference>
<feature type="transmembrane region" description="Helical" evidence="2">
    <location>
        <begin position="1159"/>
        <end position="1181"/>
    </location>
</feature>
<dbReference type="Gene3D" id="3.30.70.1320">
    <property type="entry name" value="Multidrug efflux transporter AcrB pore domain like"/>
    <property type="match status" value="1"/>
</dbReference>
<feature type="transmembrane region" description="Helical" evidence="2">
    <location>
        <begin position="531"/>
        <end position="555"/>
    </location>
</feature>
<dbReference type="GO" id="GO:0042910">
    <property type="term" value="F:xenobiotic transmembrane transporter activity"/>
    <property type="evidence" value="ECO:0007669"/>
    <property type="project" value="TreeGrafter"/>
</dbReference>
<feature type="transmembrane region" description="Helical" evidence="2">
    <location>
        <begin position="1187"/>
        <end position="1209"/>
    </location>
</feature>
<evidence type="ECO:0000313" key="3">
    <source>
        <dbReference type="EMBL" id="QDS92191.1"/>
    </source>
</evidence>
<name>A0A517MBG5_9BACT</name>
<evidence type="ECO:0000256" key="1">
    <source>
        <dbReference type="SAM" id="MobiDB-lite"/>
    </source>
</evidence>
<organism evidence="3 4">
    <name type="scientific">Roseimaritima multifibrata</name>
    <dbReference type="NCBI Taxonomy" id="1930274"/>
    <lineage>
        <taxon>Bacteria</taxon>
        <taxon>Pseudomonadati</taxon>
        <taxon>Planctomycetota</taxon>
        <taxon>Planctomycetia</taxon>
        <taxon>Pirellulales</taxon>
        <taxon>Pirellulaceae</taxon>
        <taxon>Roseimaritima</taxon>
    </lineage>
</organism>
<dbReference type="KEGG" id="rml:FF011L_09280"/>
<dbReference type="OrthoDB" id="219750at2"/>
<keyword evidence="4" id="KW-1185">Reference proteome</keyword>
<feature type="region of interest" description="Disordered" evidence="1">
    <location>
        <begin position="449"/>
        <end position="471"/>
    </location>
</feature>
<dbReference type="EMBL" id="CP036262">
    <property type="protein sequence ID" value="QDS92191.1"/>
    <property type="molecule type" value="Genomic_DNA"/>
</dbReference>
<dbReference type="Gene3D" id="1.20.1640.10">
    <property type="entry name" value="Multidrug efflux transporter AcrB transmembrane domain"/>
    <property type="match status" value="4"/>
</dbReference>
<gene>
    <name evidence="3" type="primary">cusA</name>
    <name evidence="3" type="ORF">FF011L_09280</name>
</gene>
<dbReference type="PANTHER" id="PTHR32063">
    <property type="match status" value="1"/>
</dbReference>
<dbReference type="PANTHER" id="PTHR32063:SF19">
    <property type="entry name" value="CATION EFFLUX SYSTEM PROTEIN CUSA"/>
    <property type="match status" value="1"/>
</dbReference>
<feature type="transmembrane region" description="Helical" evidence="2">
    <location>
        <begin position="598"/>
        <end position="617"/>
    </location>
</feature>
<dbReference type="SUPFAM" id="SSF82714">
    <property type="entry name" value="Multidrug efflux transporter AcrB TolC docking domain, DN and DC subdomains"/>
    <property type="match status" value="1"/>
</dbReference>
<dbReference type="Proteomes" id="UP000320672">
    <property type="component" value="Chromosome"/>
</dbReference>
<feature type="transmembrane region" description="Helical" evidence="2">
    <location>
        <begin position="367"/>
        <end position="384"/>
    </location>
</feature>
<dbReference type="InterPro" id="IPR001036">
    <property type="entry name" value="Acrflvin-R"/>
</dbReference>
<feature type="transmembrane region" description="Helical" evidence="2">
    <location>
        <begin position="1077"/>
        <end position="1099"/>
    </location>
</feature>
<protein>
    <submittedName>
        <fullName evidence="3">Cation efflux system protein CusA</fullName>
    </submittedName>
</protein>
<dbReference type="Gene3D" id="3.30.70.1430">
    <property type="entry name" value="Multidrug efflux transporter AcrB pore domain"/>
    <property type="match status" value="2"/>
</dbReference>